<accession>A0A0B6YLF2</accession>
<protein>
    <submittedName>
        <fullName evidence="1">Uncharacterized protein</fullName>
    </submittedName>
</protein>
<feature type="non-terminal residue" evidence="1">
    <location>
        <position position="53"/>
    </location>
</feature>
<reference evidence="1" key="1">
    <citation type="submission" date="2014-12" db="EMBL/GenBank/DDBJ databases">
        <title>Insight into the proteome of Arion vulgaris.</title>
        <authorList>
            <person name="Aradska J."/>
            <person name="Bulat T."/>
            <person name="Smidak R."/>
            <person name="Sarate P."/>
            <person name="Gangsoo J."/>
            <person name="Sialana F."/>
            <person name="Bilban M."/>
            <person name="Lubec G."/>
        </authorList>
    </citation>
    <scope>NUCLEOTIDE SEQUENCE</scope>
    <source>
        <tissue evidence="1">Skin</tissue>
    </source>
</reference>
<sequence>MKIKFVSQKCMKNIEFPLFAENCFAGTLVPAVSTTLSTLGFPRTNLGMSQGTL</sequence>
<name>A0A0B6YLF2_9EUPU</name>
<evidence type="ECO:0000313" key="1">
    <source>
        <dbReference type="EMBL" id="CEK57002.1"/>
    </source>
</evidence>
<proteinExistence type="predicted"/>
<organism evidence="1">
    <name type="scientific">Arion vulgaris</name>
    <dbReference type="NCBI Taxonomy" id="1028688"/>
    <lineage>
        <taxon>Eukaryota</taxon>
        <taxon>Metazoa</taxon>
        <taxon>Spiralia</taxon>
        <taxon>Lophotrochozoa</taxon>
        <taxon>Mollusca</taxon>
        <taxon>Gastropoda</taxon>
        <taxon>Heterobranchia</taxon>
        <taxon>Euthyneura</taxon>
        <taxon>Panpulmonata</taxon>
        <taxon>Eupulmonata</taxon>
        <taxon>Stylommatophora</taxon>
        <taxon>Helicina</taxon>
        <taxon>Arionoidea</taxon>
        <taxon>Arionidae</taxon>
        <taxon>Arion</taxon>
    </lineage>
</organism>
<dbReference type="AlphaFoldDB" id="A0A0B6YLF2"/>
<gene>
    <name evidence="1" type="primary">ORF29049</name>
</gene>
<dbReference type="EMBL" id="HACG01010137">
    <property type="protein sequence ID" value="CEK57002.1"/>
    <property type="molecule type" value="Transcribed_RNA"/>
</dbReference>